<dbReference type="PANTHER" id="PTHR24006">
    <property type="entry name" value="UBIQUITIN CARBOXYL-TERMINAL HYDROLASE"/>
    <property type="match status" value="1"/>
</dbReference>
<keyword evidence="9" id="KW-1185">Reference proteome</keyword>
<feature type="region of interest" description="Disordered" evidence="5">
    <location>
        <begin position="1458"/>
        <end position="1486"/>
    </location>
</feature>
<dbReference type="PROSITE" id="PS50030">
    <property type="entry name" value="UBA"/>
    <property type="match status" value="1"/>
</dbReference>
<dbReference type="InterPro" id="IPR009060">
    <property type="entry name" value="UBA-like_sf"/>
</dbReference>
<dbReference type="GO" id="GO:0005634">
    <property type="term" value="C:nucleus"/>
    <property type="evidence" value="ECO:0007669"/>
    <property type="project" value="TreeGrafter"/>
</dbReference>
<dbReference type="Gene3D" id="1.10.8.10">
    <property type="entry name" value="DNA helicase RuvA subunit, C-terminal domain"/>
    <property type="match status" value="1"/>
</dbReference>
<evidence type="ECO:0000313" key="8">
    <source>
        <dbReference type="EMBL" id="TRY69996.1"/>
    </source>
</evidence>
<dbReference type="SMART" id="SM00165">
    <property type="entry name" value="UBA"/>
    <property type="match status" value="1"/>
</dbReference>
<evidence type="ECO:0000256" key="1">
    <source>
        <dbReference type="ARBA" id="ARBA00009085"/>
    </source>
</evidence>
<dbReference type="Proteomes" id="UP000318571">
    <property type="component" value="Chromosome 9"/>
</dbReference>
<dbReference type="InterPro" id="IPR028889">
    <property type="entry name" value="USP"/>
</dbReference>
<dbReference type="InterPro" id="IPR038765">
    <property type="entry name" value="Papain-like_cys_pep_sf"/>
</dbReference>
<feature type="region of interest" description="Disordered" evidence="5">
    <location>
        <begin position="1525"/>
        <end position="1564"/>
    </location>
</feature>
<feature type="domain" description="USP" evidence="7">
    <location>
        <begin position="1866"/>
        <end position="2211"/>
    </location>
</feature>
<sequence length="2828" mass="318489">MRPVQPYSLNQSSGRDRHAKRQAHRGFPGLSPLSPSQTHAHARVFRLDRPHPEQVKQVKQAEEGHRHPFPPCPLRVIHRSRWTPPNRDLRVRPAGLAALRPGGSSSTAVTIASKGRKRAWRAEAEAQEDRERRQNQPEPLDRERKAEDEGQGGGPPRPVNGRHPRPTRDYSGRSPRRRRRQNRKSQSSRSPSHSPGRPNRVDTPRPTSLSAAPASTSAATTTLSSSSSSSTSTSTMTTELSSDFDENLSTLLSMGFPDLDEIKRALKTSKNDLVEAVSILTNDVPSISSKRDHSDFSSGSNAGSTQDAKIGPENMEQDETGFPVGNLYELETRVFQENWSIPYKREESLGKCLVGATKLAQDGLMDSHEQCTRFIDKILPEAFRKLLSSNATQRWQIEIQEGIQDMLFLLIDLVLARVSGEPLPYGLLQILTLAFDIKNGWNYTNRQRHSRLWESANRTTPAVVFAQPLEASRSHEYEWLCDLLNHFGQSNGFKIFIDLIDKYESDGKLDVRVLAALLTPFGGCAEILVQSEVDPMLGPCLDKTFKVIEHLQDSDIRGKEITAVSDLLTSLKLICHHFKSSKSDFCDDQRLGIILRMLKTPHFSSKMNALKEVSRLIDESADRNRGLSVEQVVDWMVENQVLSVTLEGNIDQVQYTDRIKSIVEFLGPRLSLEELTKMWKLQESSNAHVTDNIYAIMSGAAAKFNMSQFDHLTALIKETWQNATDRVREKLLVLIGQIGKEATQSKSTRAILEVLWEISHVDGLPRPLVENALKEQLAILAEMTVNKVAVRKIYILKCIDDIKASTRHAVSSVKHLHDICRTFSKGTSFYQKADKSTLGELNQQHEIVKCLSMSLQQCLDKADKTAPILGPSNQLLHSHSELISCHLDLLAFLLKEGDLYLSWSRCKELWNTLIINPNTTSKDKDDLFVWFETCISDLEQNTLLDLFKLKMLSFDPADITEKAFSCFKALFEIINVAKGFLKKSTSSSLIVENRELVGMSYLWKIVSECESDEIADKAIDYLLKTSYFNLSSSLKANLVELHQDFFTSCYGLLDVALRSSSVTEGVERGLEIEAARRSSFSETLTTVRISNLSILPLDLKGKTLRTVSRIFLLLECYISRIEELFPGERTLLPHVAAFHGSGVEINVVHESKNEEHQVLTHTNEYIGNIKKRISAETGVVTDNLKLFLDDVEISSAKNKCFLHSLSSEPEQKWTLKAQGGTSTALVLFQDSVSPNQKNGGDLFDAMTSSTSSGEDSNTALEQMEKELPGVVMALKGKIFWVLNHLSSINDRQVVQRLRKLIHIIPTDSAVLDNLDSVSYYFALAGSSRAADASPKMSPRFKKAPDVLESLESVRDCLSKLFDPTTEGMGAFKLLYNLEVLSGRLMPTKNDTVLASAAQKFSNHFVQAGGLELILHVLDRQAMAPDVDYDLRQSVYLITLQIAHHLLCGQPAKLQMCTITSPGMKPTPPKRSALDSSLSTSKSPSVISATKKVQTMKDDQFWTMITCLMRVIWAAAAGNLQLATSSMSKPKLGDHPRFQLGRRSRDSSTGSSGSEGSSSEAAPSLHSGVCSQQSFVNDGDCRIAGGAFELMITCLEMRTLSIAKFFTLPLVSDFIVDIVLGSQSGFVRRKACQQLIRLTNIRVAARSLNLDNLESKGPLTPKQLLTKVILKSPVPLWMPSSKSRGISPIILSHSAEYFDLRCALLRSLDLREQKEFEVNAKTMIDDELTFLQNFTVSNRFEDCTLLAGHLKLVETLLTCEGIDKKKLGKKLVFNLLASFLFPASRIRTDASDPCSRKQNLNFNPKCDNTESRVAAYNLLIQLAKGCSSNASLIVGELIQIHHFFNENQLKEFDNEPSVERRADSNFVGLKNAGATCYMNSVLQQLFCTPGICEQVLSMNIDNYEEDTIYYQLQNVFGHLKESQLQFYKPEKFWRCFRLYGQPVNVREQQDAFEFYTQILDQADEHLAKFNKAKTFKAQFEGVFSDQKICQGCPHRYEREETFMALNLPVKSNNLQESLDQFVKGELLEGDNAYFCEKCKVKRNTVKRMCIRTLPPTLVIQLKRFHYDWETNRSLKFDDVFQFPWTIDMGPYTTEGIHLKEKASPNELAIELGKEPYRLVGVLVHSGQASAGHYYSFIKERRSKNISGSNHGKWFKFNDTTVEEFDMNNDSLTTECFGGNYKVKKDDSNTSNSHLPEERQRYWNAYMLFYEYTGSPSTKSGKMPRKNSSQSQSRLSARKNARKTSEPAIPPRESFSQLSDLVVKGEEKGIFLNKMPPPIERDIQEENLRFLENRDVFCREYYTFITELIQVNMTRKPQMSDDEYDQLGTYSLRLGIHFLLNTYFHLKRKDSALIGEIVNACQSLCRSSLKCCDWLLSFLIGEGQVYLRPFLIECPSKEVRHNSARIVLMAMEFYEKHHGSDQDEKVASLLVHVVSILSQDVPNHGKHSGQFFWLLSQYARLGPKHCQKLFNLNAFSHVFKFLLGCEPEPENPEDLLNQRRRWTGLQIRDFGEVHLVLAHMILSCDLTKHRDIIDDSKPPDSVASNVARAHGDSSEGRNPMPSTLTNVLFGAIAPLFIRECICAIKEDNTEGVGPIMEMLVQVAFKDSKFSENLISELLKQYSNANPGELKNLSSLLCDILVRNFIFWEGKGMNQVLQDSFQGDRVKYVIEGKESSSVEGLLTLVTNNQSSESRTYQCIKTLVVASNRSSAVKDYLLQDSKRWEWAVNWLKSKMSDDFNWNSNEDVVSNEDSNIRTFHRTTSAQVTLDEANAILAEFGGTKSPKELLVPSCSRSISTTKKTAASLSTGTQSHCEGMETDQKCEDEEMPEHS</sequence>
<protein>
    <recommendedName>
        <fullName evidence="10">Ubiquitinyl hydrolase 1</fullName>
    </recommendedName>
</protein>
<evidence type="ECO:0000256" key="3">
    <source>
        <dbReference type="ARBA" id="ARBA00022786"/>
    </source>
</evidence>
<feature type="compositionally biased region" description="Acidic residues" evidence="5">
    <location>
        <begin position="2819"/>
        <end position="2828"/>
    </location>
</feature>
<dbReference type="InterPro" id="IPR018200">
    <property type="entry name" value="USP_CS"/>
</dbReference>
<dbReference type="InterPro" id="IPR015940">
    <property type="entry name" value="UBA"/>
</dbReference>
<dbReference type="Pfam" id="PF12030">
    <property type="entry name" value="DUF3517"/>
    <property type="match status" value="1"/>
</dbReference>
<dbReference type="STRING" id="6832.A0A553NX37"/>
<feature type="compositionally biased region" description="Basic and acidic residues" evidence="5">
    <location>
        <begin position="120"/>
        <end position="148"/>
    </location>
</feature>
<dbReference type="GO" id="GO:0006508">
    <property type="term" value="P:proteolysis"/>
    <property type="evidence" value="ECO:0007669"/>
    <property type="project" value="UniProtKB-KW"/>
</dbReference>
<evidence type="ECO:0000256" key="2">
    <source>
        <dbReference type="ARBA" id="ARBA00022670"/>
    </source>
</evidence>
<evidence type="ECO:0008006" key="10">
    <source>
        <dbReference type="Google" id="ProtNLM"/>
    </source>
</evidence>
<organism evidence="8 9">
    <name type="scientific">Tigriopus californicus</name>
    <name type="common">Marine copepod</name>
    <dbReference type="NCBI Taxonomy" id="6832"/>
    <lineage>
        <taxon>Eukaryota</taxon>
        <taxon>Metazoa</taxon>
        <taxon>Ecdysozoa</taxon>
        <taxon>Arthropoda</taxon>
        <taxon>Crustacea</taxon>
        <taxon>Multicrustacea</taxon>
        <taxon>Hexanauplia</taxon>
        <taxon>Copepoda</taxon>
        <taxon>Harpacticoida</taxon>
        <taxon>Harpacticidae</taxon>
        <taxon>Tigriopus</taxon>
    </lineage>
</organism>
<dbReference type="PANTHER" id="PTHR24006:SF943">
    <property type="entry name" value="UBIQUITIN CARBOXYL-TERMINAL HYDROLASE PUF"/>
    <property type="match status" value="1"/>
</dbReference>
<dbReference type="SUPFAM" id="SSF54001">
    <property type="entry name" value="Cysteine proteinases"/>
    <property type="match status" value="1"/>
</dbReference>
<dbReference type="EMBL" id="VCGU01000009">
    <property type="protein sequence ID" value="TRY69996.1"/>
    <property type="molecule type" value="Genomic_DNA"/>
</dbReference>
<accession>A0A553NX37</accession>
<dbReference type="GO" id="GO:0005829">
    <property type="term" value="C:cytosol"/>
    <property type="evidence" value="ECO:0007669"/>
    <property type="project" value="TreeGrafter"/>
</dbReference>
<name>A0A553NX37_TIGCA</name>
<gene>
    <name evidence="8" type="ORF">TCAL_02811</name>
</gene>
<reference evidence="8 9" key="1">
    <citation type="journal article" date="2018" name="Nat. Ecol. Evol.">
        <title>Genomic signatures of mitonuclear coevolution across populations of Tigriopus californicus.</title>
        <authorList>
            <person name="Barreto F.S."/>
            <person name="Watson E.T."/>
            <person name="Lima T.G."/>
            <person name="Willett C.S."/>
            <person name="Edmands S."/>
            <person name="Li W."/>
            <person name="Burton R.S."/>
        </authorList>
    </citation>
    <scope>NUCLEOTIDE SEQUENCE [LARGE SCALE GENOMIC DNA]</scope>
    <source>
        <strain evidence="8 9">San Diego</strain>
    </source>
</reference>
<feature type="compositionally biased region" description="Low complexity" evidence="5">
    <location>
        <begin position="207"/>
        <end position="241"/>
    </location>
</feature>
<dbReference type="GO" id="GO:0016579">
    <property type="term" value="P:protein deubiquitination"/>
    <property type="evidence" value="ECO:0007669"/>
    <property type="project" value="InterPro"/>
</dbReference>
<comment type="similarity">
    <text evidence="1">Belongs to the peptidase C19 family.</text>
</comment>
<dbReference type="PROSITE" id="PS50235">
    <property type="entry name" value="USP_3"/>
    <property type="match status" value="1"/>
</dbReference>
<feature type="compositionally biased region" description="Low complexity" evidence="5">
    <location>
        <begin position="1473"/>
        <end position="1486"/>
    </location>
</feature>
<feature type="region of interest" description="Disordered" evidence="5">
    <location>
        <begin position="2215"/>
        <end position="2250"/>
    </location>
</feature>
<feature type="compositionally biased region" description="Low complexity" evidence="5">
    <location>
        <begin position="184"/>
        <end position="198"/>
    </location>
</feature>
<feature type="region of interest" description="Disordered" evidence="5">
    <location>
        <begin position="287"/>
        <end position="315"/>
    </location>
</feature>
<feature type="compositionally biased region" description="Polar residues" evidence="5">
    <location>
        <begin position="2215"/>
        <end position="2233"/>
    </location>
</feature>
<feature type="compositionally biased region" description="Low complexity" evidence="5">
    <location>
        <begin position="1546"/>
        <end position="1558"/>
    </location>
</feature>
<keyword evidence="2" id="KW-0645">Protease</keyword>
<feature type="compositionally biased region" description="Basic and acidic residues" evidence="5">
    <location>
        <begin position="45"/>
        <end position="66"/>
    </location>
</feature>
<comment type="caution">
    <text evidence="8">The sequence shown here is derived from an EMBL/GenBank/DDBJ whole genome shotgun (WGS) entry which is preliminary data.</text>
</comment>
<evidence type="ECO:0000259" key="6">
    <source>
        <dbReference type="PROSITE" id="PS50030"/>
    </source>
</evidence>
<proteinExistence type="inferred from homology"/>
<dbReference type="PROSITE" id="PS00972">
    <property type="entry name" value="USP_1"/>
    <property type="match status" value="1"/>
</dbReference>
<dbReference type="InterPro" id="IPR001394">
    <property type="entry name" value="Peptidase_C19_UCH"/>
</dbReference>
<dbReference type="InterPro" id="IPR056850">
    <property type="entry name" value="ARM_UBP34_24_USP9X_Y"/>
</dbReference>
<evidence type="ECO:0000259" key="7">
    <source>
        <dbReference type="PROSITE" id="PS50235"/>
    </source>
</evidence>
<feature type="region of interest" description="Disordered" evidence="5">
    <location>
        <begin position="2533"/>
        <end position="2557"/>
    </location>
</feature>
<feature type="domain" description="UBA" evidence="6">
    <location>
        <begin position="243"/>
        <end position="283"/>
    </location>
</feature>
<dbReference type="InterPro" id="IPR021905">
    <property type="entry name" value="DUF3517"/>
</dbReference>
<dbReference type="CDD" id="cd02659">
    <property type="entry name" value="peptidase_C19C"/>
    <property type="match status" value="1"/>
</dbReference>
<dbReference type="Pfam" id="PF25010">
    <property type="entry name" value="ARM_UBP24_USP9X-Y"/>
    <property type="match status" value="1"/>
</dbReference>
<dbReference type="OMA" id="LCCPVDN"/>
<dbReference type="FunFam" id="3.90.70.10:FF:000022">
    <property type="entry name" value="Ubiquitin carboxyl-terminal hydrolase 24"/>
    <property type="match status" value="1"/>
</dbReference>
<dbReference type="Gene3D" id="3.90.70.10">
    <property type="entry name" value="Cysteine proteinases"/>
    <property type="match status" value="1"/>
</dbReference>
<dbReference type="GO" id="GO:0004843">
    <property type="term" value="F:cysteine-type deubiquitinase activity"/>
    <property type="evidence" value="ECO:0007669"/>
    <property type="project" value="InterPro"/>
</dbReference>
<feature type="compositionally biased region" description="Basic residues" evidence="5">
    <location>
        <begin position="174"/>
        <end position="183"/>
    </location>
</feature>
<evidence type="ECO:0000256" key="4">
    <source>
        <dbReference type="ARBA" id="ARBA00022801"/>
    </source>
</evidence>
<evidence type="ECO:0000256" key="5">
    <source>
        <dbReference type="SAM" id="MobiDB-lite"/>
    </source>
</evidence>
<feature type="region of interest" description="Disordered" evidence="5">
    <location>
        <begin position="1"/>
        <end position="241"/>
    </location>
</feature>
<evidence type="ECO:0000313" key="9">
    <source>
        <dbReference type="Proteomes" id="UP000318571"/>
    </source>
</evidence>
<keyword evidence="4" id="KW-0378">Hydrolase</keyword>
<feature type="compositionally biased region" description="Polar residues" evidence="5">
    <location>
        <begin position="296"/>
        <end position="307"/>
    </location>
</feature>
<dbReference type="PROSITE" id="PS00973">
    <property type="entry name" value="USP_2"/>
    <property type="match status" value="1"/>
</dbReference>
<dbReference type="Pfam" id="PF00443">
    <property type="entry name" value="UCH"/>
    <property type="match status" value="1"/>
</dbReference>
<keyword evidence="3" id="KW-0833">Ubl conjugation pathway</keyword>
<dbReference type="SUPFAM" id="SSF46934">
    <property type="entry name" value="UBA-like"/>
    <property type="match status" value="1"/>
</dbReference>
<feature type="region of interest" description="Disordered" evidence="5">
    <location>
        <begin position="2798"/>
        <end position="2828"/>
    </location>
</feature>
<dbReference type="InterPro" id="IPR050164">
    <property type="entry name" value="Peptidase_C19"/>
</dbReference>